<organism evidence="2 3">
    <name type="scientific">Hymenobacter perfusus</name>
    <dbReference type="NCBI Taxonomy" id="1236770"/>
    <lineage>
        <taxon>Bacteria</taxon>
        <taxon>Pseudomonadati</taxon>
        <taxon>Bacteroidota</taxon>
        <taxon>Cytophagia</taxon>
        <taxon>Cytophagales</taxon>
        <taxon>Hymenobacteraceae</taxon>
        <taxon>Hymenobacter</taxon>
    </lineage>
</organism>
<dbReference type="PANTHER" id="PTHR43300">
    <property type="entry name" value="ACETYLTRANSFERASE"/>
    <property type="match status" value="1"/>
</dbReference>
<comment type="similarity">
    <text evidence="1">Belongs to the transferase hexapeptide repeat family.</text>
</comment>
<sequence length="329" mass="36023">MPSRPHPPTQNSSAMEIRKFDNGSFIIAERLSIGRNFRIGPNTTIRATECVIGDDVTLGADNTFLVGQQLTIGDLTIFGSQNNITARTVRVGRYVYWDSNVVVGHGGKFSEDAHLEVGSYSMICARITLNVNHAITIGEYVGIGEDVAVWTHGSYLPILEGFPADFGPVHIGDKVWLPAKSTVLPNRRIGNNVVIGTNSLINKDLPDGCLAGGIPVRIIRENVYPRPDTGRNEAAVHGILTDYNKLAAYKELDVRVSYDAATQRIHCNGVVFDLSTMQASGSFSAPEEDFRDFLRRRGIKFYTGQPFSSVLPPEYQRLLAISPDTDGIA</sequence>
<dbReference type="Gene3D" id="2.160.10.10">
    <property type="entry name" value="Hexapeptide repeat proteins"/>
    <property type="match status" value="2"/>
</dbReference>
<gene>
    <name evidence="2" type="ORF">EI293_11590</name>
</gene>
<dbReference type="Proteomes" id="UP000270291">
    <property type="component" value="Unassembled WGS sequence"/>
</dbReference>
<dbReference type="InterPro" id="IPR001451">
    <property type="entry name" value="Hexapep"/>
</dbReference>
<name>A0A3R9MLW8_9BACT</name>
<evidence type="ECO:0000313" key="3">
    <source>
        <dbReference type="Proteomes" id="UP000270291"/>
    </source>
</evidence>
<proteinExistence type="inferred from homology"/>
<evidence type="ECO:0008006" key="4">
    <source>
        <dbReference type="Google" id="ProtNLM"/>
    </source>
</evidence>
<accession>A0A3R9MLW8</accession>
<dbReference type="CDD" id="cd04647">
    <property type="entry name" value="LbH_MAT_like"/>
    <property type="match status" value="1"/>
</dbReference>
<dbReference type="OrthoDB" id="755870at2"/>
<dbReference type="InterPro" id="IPR011004">
    <property type="entry name" value="Trimer_LpxA-like_sf"/>
</dbReference>
<protein>
    <recommendedName>
        <fullName evidence="4">Acyltransferase</fullName>
    </recommendedName>
</protein>
<comment type="caution">
    <text evidence="2">The sequence shown here is derived from an EMBL/GenBank/DDBJ whole genome shotgun (WGS) entry which is preliminary data.</text>
</comment>
<dbReference type="SUPFAM" id="SSF51161">
    <property type="entry name" value="Trimeric LpxA-like enzymes"/>
    <property type="match status" value="1"/>
</dbReference>
<dbReference type="InterPro" id="IPR050179">
    <property type="entry name" value="Trans_hexapeptide_repeat"/>
</dbReference>
<dbReference type="PANTHER" id="PTHR43300:SF11">
    <property type="entry name" value="ACETYLTRANSFERASE RV3034C-RELATED"/>
    <property type="match status" value="1"/>
</dbReference>
<reference evidence="2 3" key="1">
    <citation type="submission" date="2018-12" db="EMBL/GenBank/DDBJ databases">
        <authorList>
            <person name="Feng G."/>
            <person name="Zhu H."/>
        </authorList>
    </citation>
    <scope>NUCLEOTIDE SEQUENCE [LARGE SCALE GENOMIC DNA]</scope>
    <source>
        <strain evidence="2 3">LMG 26000</strain>
    </source>
</reference>
<keyword evidence="3" id="KW-1185">Reference proteome</keyword>
<dbReference type="EMBL" id="RWIU01000003">
    <property type="protein sequence ID" value="RSK43526.1"/>
    <property type="molecule type" value="Genomic_DNA"/>
</dbReference>
<dbReference type="Pfam" id="PF00132">
    <property type="entry name" value="Hexapep"/>
    <property type="match status" value="1"/>
</dbReference>
<dbReference type="AlphaFoldDB" id="A0A3R9MLW8"/>
<evidence type="ECO:0000256" key="1">
    <source>
        <dbReference type="ARBA" id="ARBA00007274"/>
    </source>
</evidence>
<evidence type="ECO:0000313" key="2">
    <source>
        <dbReference type="EMBL" id="RSK43526.1"/>
    </source>
</evidence>